<evidence type="ECO:0008006" key="3">
    <source>
        <dbReference type="Google" id="ProtNLM"/>
    </source>
</evidence>
<proteinExistence type="predicted"/>
<dbReference type="AlphaFoldDB" id="A0A1F7IPF7"/>
<organism evidence="1 2">
    <name type="scientific">Candidatus Roizmanbacteria bacterium RIFCSPLOWO2_01_FULL_38_11</name>
    <dbReference type="NCBI Taxonomy" id="1802060"/>
    <lineage>
        <taxon>Bacteria</taxon>
        <taxon>Candidatus Roizmaniibacteriota</taxon>
    </lineage>
</organism>
<dbReference type="EMBL" id="MGAK01000004">
    <property type="protein sequence ID" value="OGK45246.1"/>
    <property type="molecule type" value="Genomic_DNA"/>
</dbReference>
<dbReference type="InterPro" id="IPR016181">
    <property type="entry name" value="Acyl_CoA_acyltransferase"/>
</dbReference>
<protein>
    <recommendedName>
        <fullName evidence="3">N-acetyltransferase domain-containing protein</fullName>
    </recommendedName>
</protein>
<dbReference type="SUPFAM" id="SSF55729">
    <property type="entry name" value="Acyl-CoA N-acyltransferases (Nat)"/>
    <property type="match status" value="1"/>
</dbReference>
<sequence>MIGEDEIIITPDERVLGTSPSEPDSSDDVEVGGFDCEELAFRWNNIIPVAETWDKNLQRTVDALLHEPFTADTSRRVVDMVASRMALERLTPEQRQYINQYLEAFVPLAGSGIDELEDCYYVILGNNAPERQVSEGKLHEDFERVKALFDEEAQKPPRDDQEDRDGDRPVEIIEITPDNPLWQQYLDCLGHLEYVEEDTEEEICFAAVTNGTVVSSGLMIDDAIEVKRHGKQIPIRLVEMTGAFTLPEFQRRGIYKKLLREEYRRLAAQEDSVHIVEGFTRDSEPALRAVAGSERMVFHPDTDVFGLTPHGLVNHGPGDNADVFVTHYFNFLPGDRLREKFGK</sequence>
<comment type="caution">
    <text evidence="1">The sequence shown here is derived from an EMBL/GenBank/DDBJ whole genome shotgun (WGS) entry which is preliminary data.</text>
</comment>
<dbReference type="Gene3D" id="3.40.630.30">
    <property type="match status" value="1"/>
</dbReference>
<evidence type="ECO:0000313" key="2">
    <source>
        <dbReference type="Proteomes" id="UP000179072"/>
    </source>
</evidence>
<accession>A0A1F7IPF7</accession>
<gene>
    <name evidence="1" type="ORF">A2957_01380</name>
</gene>
<evidence type="ECO:0000313" key="1">
    <source>
        <dbReference type="EMBL" id="OGK45246.1"/>
    </source>
</evidence>
<name>A0A1F7IPF7_9BACT</name>
<reference evidence="1 2" key="1">
    <citation type="journal article" date="2016" name="Nat. Commun.">
        <title>Thousands of microbial genomes shed light on interconnected biogeochemical processes in an aquifer system.</title>
        <authorList>
            <person name="Anantharaman K."/>
            <person name="Brown C.T."/>
            <person name="Hug L.A."/>
            <person name="Sharon I."/>
            <person name="Castelle C.J."/>
            <person name="Probst A.J."/>
            <person name="Thomas B.C."/>
            <person name="Singh A."/>
            <person name="Wilkins M.J."/>
            <person name="Karaoz U."/>
            <person name="Brodie E.L."/>
            <person name="Williams K.H."/>
            <person name="Hubbard S.S."/>
            <person name="Banfield J.F."/>
        </authorList>
    </citation>
    <scope>NUCLEOTIDE SEQUENCE [LARGE SCALE GENOMIC DNA]</scope>
</reference>
<dbReference type="Proteomes" id="UP000179072">
    <property type="component" value="Unassembled WGS sequence"/>
</dbReference>